<dbReference type="PROSITE" id="PS51257">
    <property type="entry name" value="PROKAR_LIPOPROTEIN"/>
    <property type="match status" value="1"/>
</dbReference>
<sequence>MRSLVRRSSAVVAAAALACGLLAPPAQAIHDGYDAPFQHFRFMVSLRFAEAPAEHFCGGTLIAPDVVLTAAHCVAGIPEGGLVAVVGTDTDRWDRARPVPVVAHRVPAEFDLSVDNRADIAVVRLASRQHSPTVRLAHREPRPGERVVTAGWGYTDAPPGYGTAPDSLRAAGLVVDRDGACGTDVMWNPPSYGPTSICAAGGPVVNYGDSGGPLLVRAEHGGYRQVGVVSLFSDVPGKRYAAFTSVAVQSRWVDQAVRSLR</sequence>
<dbReference type="GO" id="GO:0004252">
    <property type="term" value="F:serine-type endopeptidase activity"/>
    <property type="evidence" value="ECO:0007669"/>
    <property type="project" value="InterPro"/>
</dbReference>
<dbReference type="InterPro" id="IPR018114">
    <property type="entry name" value="TRYPSIN_HIS"/>
</dbReference>
<evidence type="ECO:0000256" key="3">
    <source>
        <dbReference type="ARBA" id="ARBA00022801"/>
    </source>
</evidence>
<dbReference type="RefSeq" id="WP_153278559.1">
    <property type="nucleotide sequence ID" value="NZ_CP034550.1"/>
</dbReference>
<name>A0A5Q0H4P2_SACSY</name>
<dbReference type="Pfam" id="PF00089">
    <property type="entry name" value="Trypsin"/>
    <property type="match status" value="1"/>
</dbReference>
<dbReference type="Gene3D" id="2.40.10.10">
    <property type="entry name" value="Trypsin-like serine proteases"/>
    <property type="match status" value="1"/>
</dbReference>
<dbReference type="PANTHER" id="PTHR24276:SF98">
    <property type="entry name" value="FI18310P1-RELATED"/>
    <property type="match status" value="1"/>
</dbReference>
<keyword evidence="4" id="KW-0720">Serine protease</keyword>
<dbReference type="FunFam" id="2.40.10.10:FF:000372">
    <property type="entry name" value="Myeloblastin"/>
    <property type="match status" value="1"/>
</dbReference>
<reference evidence="9" key="1">
    <citation type="journal article" date="2021" name="Curr. Microbiol.">
        <title>Complete genome of nocamycin-producing strain Saccharothrix syringae NRRL B-16468 reveals the biosynthetic potential for secondary metabolites.</title>
        <authorList>
            <person name="Mo X."/>
            <person name="Yang S."/>
        </authorList>
    </citation>
    <scope>NUCLEOTIDE SEQUENCE [LARGE SCALE GENOMIC DNA]</scope>
    <source>
        <strain evidence="9">ATCC 51364 / DSM 43886 / JCM 6844 / KCTC 9398 / NBRC 14523 / NRRL B-16468 / INA 2240</strain>
    </source>
</reference>
<dbReference type="InterPro" id="IPR009003">
    <property type="entry name" value="Peptidase_S1_PA"/>
</dbReference>
<dbReference type="InterPro" id="IPR001314">
    <property type="entry name" value="Peptidase_S1A"/>
</dbReference>
<gene>
    <name evidence="8" type="ORF">EKG83_30905</name>
</gene>
<evidence type="ECO:0000313" key="8">
    <source>
        <dbReference type="EMBL" id="QFZ21211.1"/>
    </source>
</evidence>
<dbReference type="PROSITE" id="PS00134">
    <property type="entry name" value="TRYPSIN_HIS"/>
    <property type="match status" value="1"/>
</dbReference>
<keyword evidence="9" id="KW-1185">Reference proteome</keyword>
<evidence type="ECO:0000256" key="6">
    <source>
        <dbReference type="SAM" id="SignalP"/>
    </source>
</evidence>
<organism evidence="8 9">
    <name type="scientific">Saccharothrix syringae</name>
    <name type="common">Nocardiopsis syringae</name>
    <dbReference type="NCBI Taxonomy" id="103733"/>
    <lineage>
        <taxon>Bacteria</taxon>
        <taxon>Bacillati</taxon>
        <taxon>Actinomycetota</taxon>
        <taxon>Actinomycetes</taxon>
        <taxon>Pseudonocardiales</taxon>
        <taxon>Pseudonocardiaceae</taxon>
        <taxon>Saccharothrix</taxon>
    </lineage>
</organism>
<dbReference type="SUPFAM" id="SSF50494">
    <property type="entry name" value="Trypsin-like serine proteases"/>
    <property type="match status" value="1"/>
</dbReference>
<dbReference type="SMART" id="SM00020">
    <property type="entry name" value="Tryp_SPc"/>
    <property type="match status" value="1"/>
</dbReference>
<dbReference type="PROSITE" id="PS50240">
    <property type="entry name" value="TRYPSIN_DOM"/>
    <property type="match status" value="1"/>
</dbReference>
<dbReference type="Proteomes" id="UP000325787">
    <property type="component" value="Chromosome"/>
</dbReference>
<dbReference type="PANTHER" id="PTHR24276">
    <property type="entry name" value="POLYSERASE-RELATED"/>
    <property type="match status" value="1"/>
</dbReference>
<dbReference type="OrthoDB" id="3657335at2"/>
<dbReference type="GO" id="GO:0006508">
    <property type="term" value="P:proteolysis"/>
    <property type="evidence" value="ECO:0007669"/>
    <property type="project" value="UniProtKB-KW"/>
</dbReference>
<keyword evidence="5" id="KW-1015">Disulfide bond</keyword>
<evidence type="ECO:0000256" key="4">
    <source>
        <dbReference type="ARBA" id="ARBA00022825"/>
    </source>
</evidence>
<dbReference type="InterPro" id="IPR043504">
    <property type="entry name" value="Peptidase_S1_PA_chymotrypsin"/>
</dbReference>
<comment type="similarity">
    <text evidence="1">Belongs to the peptidase S1 family.</text>
</comment>
<dbReference type="EMBL" id="CP034550">
    <property type="protein sequence ID" value="QFZ21211.1"/>
    <property type="molecule type" value="Genomic_DNA"/>
</dbReference>
<dbReference type="InterPro" id="IPR001254">
    <property type="entry name" value="Trypsin_dom"/>
</dbReference>
<feature type="domain" description="Peptidase S1" evidence="7">
    <location>
        <begin position="29"/>
        <end position="258"/>
    </location>
</feature>
<evidence type="ECO:0000256" key="2">
    <source>
        <dbReference type="ARBA" id="ARBA00022670"/>
    </source>
</evidence>
<feature type="signal peptide" evidence="6">
    <location>
        <begin position="1"/>
        <end position="28"/>
    </location>
</feature>
<proteinExistence type="inferred from homology"/>
<protein>
    <submittedName>
        <fullName evidence="8">Trypsin-like serine protease</fullName>
    </submittedName>
</protein>
<evidence type="ECO:0000313" key="9">
    <source>
        <dbReference type="Proteomes" id="UP000325787"/>
    </source>
</evidence>
<keyword evidence="6" id="KW-0732">Signal</keyword>
<evidence type="ECO:0000256" key="5">
    <source>
        <dbReference type="ARBA" id="ARBA00023157"/>
    </source>
</evidence>
<feature type="chain" id="PRO_5024852283" evidence="6">
    <location>
        <begin position="29"/>
        <end position="261"/>
    </location>
</feature>
<evidence type="ECO:0000259" key="7">
    <source>
        <dbReference type="PROSITE" id="PS50240"/>
    </source>
</evidence>
<dbReference type="KEGG" id="ssyi:EKG83_30905"/>
<keyword evidence="3" id="KW-0378">Hydrolase</keyword>
<dbReference type="AlphaFoldDB" id="A0A5Q0H4P2"/>
<evidence type="ECO:0000256" key="1">
    <source>
        <dbReference type="ARBA" id="ARBA00007664"/>
    </source>
</evidence>
<accession>A0A5Q0H4P2</accession>
<dbReference type="InterPro" id="IPR050430">
    <property type="entry name" value="Peptidase_S1"/>
</dbReference>
<dbReference type="PRINTS" id="PR00722">
    <property type="entry name" value="CHYMOTRYPSIN"/>
</dbReference>
<keyword evidence="2 8" id="KW-0645">Protease</keyword>